<evidence type="ECO:0000313" key="2">
    <source>
        <dbReference type="Proteomes" id="UP000239415"/>
    </source>
</evidence>
<keyword evidence="2" id="KW-1185">Reference proteome</keyword>
<accession>A0A2T0KC05</accession>
<sequence length="243" mass="25739">MCPIYASAVDLGGYQNFFEGDPDLDVAALLTDGRHLLDKPGFWAAYLRALMIPDEDYVLAAIWNTAADDDLDDFIDPGRWEVLRVGLGGGAEIAVVFRNLDEDDGVDYLVLPGGGAEAIPIAAIDGHQTGPGLSWPELAGVAARQEDPVRRAQALLLLAPAFGDAAADNPEAIALVSGAMRVLGATGDVEAAASMLVSDEVDFWGHVEWDAGVPDSDLAPRNPGSYFALVEAERLQVIQLLTP</sequence>
<protein>
    <submittedName>
        <fullName evidence="1">Uncharacterized protein</fullName>
    </submittedName>
</protein>
<dbReference type="EMBL" id="PVMZ01000007">
    <property type="protein sequence ID" value="PRX20782.1"/>
    <property type="molecule type" value="Genomic_DNA"/>
</dbReference>
<gene>
    <name evidence="1" type="ORF">CLV67_10759</name>
</gene>
<organism evidence="1 2">
    <name type="scientific">Actinoplanes italicus</name>
    <dbReference type="NCBI Taxonomy" id="113567"/>
    <lineage>
        <taxon>Bacteria</taxon>
        <taxon>Bacillati</taxon>
        <taxon>Actinomycetota</taxon>
        <taxon>Actinomycetes</taxon>
        <taxon>Micromonosporales</taxon>
        <taxon>Micromonosporaceae</taxon>
        <taxon>Actinoplanes</taxon>
    </lineage>
</organism>
<reference evidence="1 2" key="1">
    <citation type="submission" date="2018-03" db="EMBL/GenBank/DDBJ databases">
        <title>Genomic Encyclopedia of Archaeal and Bacterial Type Strains, Phase II (KMG-II): from individual species to whole genera.</title>
        <authorList>
            <person name="Goeker M."/>
        </authorList>
    </citation>
    <scope>NUCLEOTIDE SEQUENCE [LARGE SCALE GENOMIC DNA]</scope>
    <source>
        <strain evidence="1 2">DSM 43146</strain>
    </source>
</reference>
<name>A0A2T0KC05_9ACTN</name>
<dbReference type="Proteomes" id="UP000239415">
    <property type="component" value="Unassembled WGS sequence"/>
</dbReference>
<comment type="caution">
    <text evidence="1">The sequence shown here is derived from an EMBL/GenBank/DDBJ whole genome shotgun (WGS) entry which is preliminary data.</text>
</comment>
<dbReference type="AlphaFoldDB" id="A0A2T0KC05"/>
<proteinExistence type="predicted"/>
<evidence type="ECO:0000313" key="1">
    <source>
        <dbReference type="EMBL" id="PRX20782.1"/>
    </source>
</evidence>